<protein>
    <recommendedName>
        <fullName evidence="2">Glutaredoxin domain-containing protein</fullName>
    </recommendedName>
</protein>
<dbReference type="Proteomes" id="UP000604825">
    <property type="component" value="Unassembled WGS sequence"/>
</dbReference>
<dbReference type="AlphaFoldDB" id="A0A811R7U2"/>
<feature type="region of interest" description="Disordered" evidence="1">
    <location>
        <begin position="1"/>
        <end position="36"/>
    </location>
</feature>
<dbReference type="PANTHER" id="PTHR45669">
    <property type="entry name" value="GLUTAREDOXIN DOMAIN-CONTAINING CYSTEINE-RICH PROTEIN CG12206-RELATED"/>
    <property type="match status" value="1"/>
</dbReference>
<dbReference type="PROSITE" id="PS51354">
    <property type="entry name" value="GLUTAREDOXIN_2"/>
    <property type="match status" value="1"/>
</dbReference>
<evidence type="ECO:0000313" key="3">
    <source>
        <dbReference type="EMBL" id="CAD6266064.1"/>
    </source>
</evidence>
<dbReference type="InterPro" id="IPR036249">
    <property type="entry name" value="Thioredoxin-like_sf"/>
</dbReference>
<gene>
    <name evidence="3" type="ORF">NCGR_LOCUS49369</name>
</gene>
<dbReference type="EMBL" id="CAJGYO010000013">
    <property type="protein sequence ID" value="CAD6266064.1"/>
    <property type="molecule type" value="Genomic_DNA"/>
</dbReference>
<dbReference type="Pfam" id="PF00462">
    <property type="entry name" value="Glutaredoxin"/>
    <property type="match status" value="1"/>
</dbReference>
<organism evidence="3 4">
    <name type="scientific">Miscanthus lutarioriparius</name>
    <dbReference type="NCBI Taxonomy" id="422564"/>
    <lineage>
        <taxon>Eukaryota</taxon>
        <taxon>Viridiplantae</taxon>
        <taxon>Streptophyta</taxon>
        <taxon>Embryophyta</taxon>
        <taxon>Tracheophyta</taxon>
        <taxon>Spermatophyta</taxon>
        <taxon>Magnoliopsida</taxon>
        <taxon>Liliopsida</taxon>
        <taxon>Poales</taxon>
        <taxon>Poaceae</taxon>
        <taxon>PACMAD clade</taxon>
        <taxon>Panicoideae</taxon>
        <taxon>Andropogonodae</taxon>
        <taxon>Andropogoneae</taxon>
        <taxon>Saccharinae</taxon>
        <taxon>Miscanthus</taxon>
    </lineage>
</organism>
<evidence type="ECO:0000256" key="1">
    <source>
        <dbReference type="SAM" id="MobiDB-lite"/>
    </source>
</evidence>
<feature type="region of interest" description="Disordered" evidence="1">
    <location>
        <begin position="53"/>
        <end position="86"/>
    </location>
</feature>
<evidence type="ECO:0000313" key="4">
    <source>
        <dbReference type="Proteomes" id="UP000604825"/>
    </source>
</evidence>
<sequence>MGCSSSREVGGGVVSPSPAPVERRQGLRSRSLGMCRGGHDSVHAYTALPFEEPVKGARDPAAAEEALPGEGAATEEKRRRDVPSMAAAVMASLEDAASSWTARWSAESAPSSSLPPEQLPALDLDPAVLPGFRQPVQVVPSPSHPALLYPEQENPAPQEACDDDVDMGTPAARDIPEVTDFVCARVDDEFHEKLEKKAEAVAEEEASDVVIYGDDATAPRRRLTRAGKPVVLYLTSLRSVRRTFEDCRAVRAILRCYRVRLDERDVSMHAAFRSELRDLLGDGFDGPRSRACS</sequence>
<proteinExistence type="predicted"/>
<feature type="compositionally biased region" description="Low complexity" evidence="1">
    <location>
        <begin position="63"/>
        <end position="72"/>
    </location>
</feature>
<dbReference type="PANTHER" id="PTHR45669:SF23">
    <property type="entry name" value="GLUTAREDOXIN FAMILY PROTEIN"/>
    <property type="match status" value="1"/>
</dbReference>
<accession>A0A811R7U2</accession>
<feature type="region of interest" description="Disordered" evidence="1">
    <location>
        <begin position="135"/>
        <end position="161"/>
    </location>
</feature>
<feature type="compositionally biased region" description="Low complexity" evidence="1">
    <location>
        <begin position="105"/>
        <end position="122"/>
    </location>
</feature>
<keyword evidence="4" id="KW-1185">Reference proteome</keyword>
<comment type="caution">
    <text evidence="3">The sequence shown here is derived from an EMBL/GenBank/DDBJ whole genome shotgun (WGS) entry which is preliminary data.</text>
</comment>
<dbReference type="InterPro" id="IPR002109">
    <property type="entry name" value="Glutaredoxin"/>
</dbReference>
<reference evidence="3" key="1">
    <citation type="submission" date="2020-10" db="EMBL/GenBank/DDBJ databases">
        <authorList>
            <person name="Han B."/>
            <person name="Lu T."/>
            <person name="Zhao Q."/>
            <person name="Huang X."/>
            <person name="Zhao Y."/>
        </authorList>
    </citation>
    <scope>NUCLEOTIDE SEQUENCE</scope>
</reference>
<feature type="domain" description="Glutaredoxin" evidence="2">
    <location>
        <begin position="231"/>
        <end position="281"/>
    </location>
</feature>
<feature type="region of interest" description="Disordered" evidence="1">
    <location>
        <begin position="99"/>
        <end position="122"/>
    </location>
</feature>
<evidence type="ECO:0000259" key="2">
    <source>
        <dbReference type="Pfam" id="PF00462"/>
    </source>
</evidence>
<name>A0A811R7U2_9POAL</name>
<dbReference type="SUPFAM" id="SSF52833">
    <property type="entry name" value="Thioredoxin-like"/>
    <property type="match status" value="1"/>
</dbReference>
<dbReference type="OrthoDB" id="423313at2759"/>